<proteinExistence type="predicted"/>
<reference evidence="2" key="1">
    <citation type="submission" date="2022-11" db="UniProtKB">
        <authorList>
            <consortium name="WormBaseParasite"/>
        </authorList>
    </citation>
    <scope>IDENTIFICATION</scope>
</reference>
<organism evidence="1 2">
    <name type="scientific">Panagrolaimus davidi</name>
    <dbReference type="NCBI Taxonomy" id="227884"/>
    <lineage>
        <taxon>Eukaryota</taxon>
        <taxon>Metazoa</taxon>
        <taxon>Ecdysozoa</taxon>
        <taxon>Nematoda</taxon>
        <taxon>Chromadorea</taxon>
        <taxon>Rhabditida</taxon>
        <taxon>Tylenchina</taxon>
        <taxon>Panagrolaimomorpha</taxon>
        <taxon>Panagrolaimoidea</taxon>
        <taxon>Panagrolaimidae</taxon>
        <taxon>Panagrolaimus</taxon>
    </lineage>
</organism>
<dbReference type="WBParaSite" id="PDA_v2.g22643.t1">
    <property type="protein sequence ID" value="PDA_v2.g22643.t1"/>
    <property type="gene ID" value="PDA_v2.g22643"/>
</dbReference>
<dbReference type="AlphaFoldDB" id="A0A914Q674"/>
<dbReference type="Proteomes" id="UP000887578">
    <property type="component" value="Unplaced"/>
</dbReference>
<accession>A0A914Q674</accession>
<sequence>MATIEEQKSIVEKCFDCEILKPYKTGIFIDTSKLPNSLDSQNAVTEIRRLFFLELELEMGEYMRKNINMCSEMVKFVMNFYENRDRAFSIISVEDVKKTYISLYNDLVQQS</sequence>
<keyword evidence="1" id="KW-1185">Reference proteome</keyword>
<protein>
    <submittedName>
        <fullName evidence="2">Uncharacterized protein</fullName>
    </submittedName>
</protein>
<evidence type="ECO:0000313" key="1">
    <source>
        <dbReference type="Proteomes" id="UP000887578"/>
    </source>
</evidence>
<name>A0A914Q674_9BILA</name>
<evidence type="ECO:0000313" key="2">
    <source>
        <dbReference type="WBParaSite" id="PDA_v2.g22643.t1"/>
    </source>
</evidence>